<evidence type="ECO:0000313" key="1">
    <source>
        <dbReference type="EMBL" id="MBM7508053.1"/>
    </source>
</evidence>
<name>A0ABS2MA45_9ACTN</name>
<dbReference type="Pfam" id="PF04978">
    <property type="entry name" value="MST"/>
    <property type="match status" value="1"/>
</dbReference>
<organism evidence="1 2">
    <name type="scientific">Nocardioides salarius</name>
    <dbReference type="NCBI Taxonomy" id="374513"/>
    <lineage>
        <taxon>Bacteria</taxon>
        <taxon>Bacillati</taxon>
        <taxon>Actinomycetota</taxon>
        <taxon>Actinomycetes</taxon>
        <taxon>Propionibacteriales</taxon>
        <taxon>Nocardioidaceae</taxon>
        <taxon>Nocardioides</taxon>
    </lineage>
</organism>
<proteinExistence type="predicted"/>
<evidence type="ECO:0000313" key="2">
    <source>
        <dbReference type="Proteomes" id="UP000732378"/>
    </source>
</evidence>
<dbReference type="InterPro" id="IPR034660">
    <property type="entry name" value="DinB/YfiT-like"/>
</dbReference>
<dbReference type="NCBIfam" id="NF047843">
    <property type="entry name" value="MST_Rv0443"/>
    <property type="match status" value="1"/>
</dbReference>
<keyword evidence="2" id="KW-1185">Reference proteome</keyword>
<evidence type="ECO:0008006" key="3">
    <source>
        <dbReference type="Google" id="ProtNLM"/>
    </source>
</evidence>
<dbReference type="Proteomes" id="UP000732378">
    <property type="component" value="Unassembled WGS sequence"/>
</dbReference>
<protein>
    <recommendedName>
        <fullName evidence="3">DUF664 domain-containing protein</fullName>
    </recommendedName>
</protein>
<accession>A0ABS2MA45</accession>
<dbReference type="Gene3D" id="1.20.120.450">
    <property type="entry name" value="dinb family like domain"/>
    <property type="match status" value="1"/>
</dbReference>
<dbReference type="InterPro" id="IPR007061">
    <property type="entry name" value="MST-like"/>
</dbReference>
<gene>
    <name evidence="1" type="ORF">JOE61_001867</name>
</gene>
<sequence length="167" mass="17958">MTPGELLADSLDRVAEHVEAVLDGLDVDALTHRPGPGANTIGWLVWHLTRVYDDHVAAAAGREQVHVASGYAERLGLPFDPADTGFGHSSDEVAAVRVPADLLGDYFREVHGAMRPWVHGLDAADLDRVVDERWDPPVTLGVRLVSVADDCAQHAGQAAYVRGLLGR</sequence>
<dbReference type="EMBL" id="JAFBBZ010000001">
    <property type="protein sequence ID" value="MBM7508053.1"/>
    <property type="molecule type" value="Genomic_DNA"/>
</dbReference>
<dbReference type="RefSeq" id="WP_193669830.1">
    <property type="nucleotide sequence ID" value="NZ_JACDTV010000010.1"/>
</dbReference>
<comment type="caution">
    <text evidence="1">The sequence shown here is derived from an EMBL/GenBank/DDBJ whole genome shotgun (WGS) entry which is preliminary data.</text>
</comment>
<dbReference type="SUPFAM" id="SSF109854">
    <property type="entry name" value="DinB/YfiT-like putative metalloenzymes"/>
    <property type="match status" value="1"/>
</dbReference>
<reference evidence="1 2" key="1">
    <citation type="submission" date="2021-01" db="EMBL/GenBank/DDBJ databases">
        <title>Sequencing the genomes of 1000 actinobacteria strains.</title>
        <authorList>
            <person name="Klenk H.-P."/>
        </authorList>
    </citation>
    <scope>NUCLEOTIDE SEQUENCE [LARGE SCALE GENOMIC DNA]</scope>
    <source>
        <strain evidence="1 2">DSM 18239</strain>
    </source>
</reference>